<evidence type="ECO:0000256" key="7">
    <source>
        <dbReference type="SAM" id="SignalP"/>
    </source>
</evidence>
<evidence type="ECO:0000256" key="1">
    <source>
        <dbReference type="ARBA" id="ARBA00004651"/>
    </source>
</evidence>
<gene>
    <name evidence="9" type="ORF">ABEG18_00590</name>
</gene>
<keyword evidence="2" id="KW-1003">Cell membrane</keyword>
<sequence>MTLTHFALLSLFPALMAYAACSDLLSMRISNRVSLLLFAGFIVMGLAVGLPWETWLMHFAAGGLVLLITFGMFAAGWIGGGDAKLAAVTAMWMGWGSLLIEYGAIASLFGGALTLALLNFRNFPLPYFARWPWLLHLHHHKTGVPYGIALAAAGLAVYPNSQIWMQSLSV</sequence>
<keyword evidence="3 6" id="KW-0812">Transmembrane</keyword>
<proteinExistence type="predicted"/>
<feature type="transmembrane region" description="Helical" evidence="6">
    <location>
        <begin position="35"/>
        <end position="52"/>
    </location>
</feature>
<organism evidence="9">
    <name type="scientific">Alsobacter sp. KACC 23698</name>
    <dbReference type="NCBI Taxonomy" id="3149229"/>
    <lineage>
        <taxon>Bacteria</taxon>
        <taxon>Pseudomonadati</taxon>
        <taxon>Pseudomonadota</taxon>
        <taxon>Alphaproteobacteria</taxon>
        <taxon>Hyphomicrobiales</taxon>
        <taxon>Alsobacteraceae</taxon>
        <taxon>Alsobacter</taxon>
    </lineage>
</organism>
<feature type="transmembrane region" description="Helical" evidence="6">
    <location>
        <begin position="59"/>
        <end position="79"/>
    </location>
</feature>
<dbReference type="AlphaFoldDB" id="A0AAU7JGC9"/>
<dbReference type="EC" id="3.4.23.43" evidence="9"/>
<evidence type="ECO:0000256" key="4">
    <source>
        <dbReference type="ARBA" id="ARBA00022989"/>
    </source>
</evidence>
<keyword evidence="4 6" id="KW-1133">Transmembrane helix</keyword>
<dbReference type="Gene3D" id="1.20.120.1220">
    <property type="match status" value="1"/>
</dbReference>
<evidence type="ECO:0000256" key="6">
    <source>
        <dbReference type="SAM" id="Phobius"/>
    </source>
</evidence>
<evidence type="ECO:0000259" key="8">
    <source>
        <dbReference type="Pfam" id="PF01478"/>
    </source>
</evidence>
<dbReference type="Pfam" id="PF01478">
    <property type="entry name" value="Peptidase_A24"/>
    <property type="match status" value="1"/>
</dbReference>
<protein>
    <submittedName>
        <fullName evidence="9">Prepilin peptidase</fullName>
        <ecNumber evidence="9">3.4.23.43</ecNumber>
    </submittedName>
</protein>
<evidence type="ECO:0000256" key="2">
    <source>
        <dbReference type="ARBA" id="ARBA00022475"/>
    </source>
</evidence>
<dbReference type="GO" id="GO:0005886">
    <property type="term" value="C:plasma membrane"/>
    <property type="evidence" value="ECO:0007669"/>
    <property type="project" value="UniProtKB-SubCell"/>
</dbReference>
<evidence type="ECO:0000313" key="9">
    <source>
        <dbReference type="EMBL" id="XBO39318.1"/>
    </source>
</evidence>
<evidence type="ECO:0000256" key="3">
    <source>
        <dbReference type="ARBA" id="ARBA00022692"/>
    </source>
</evidence>
<keyword evidence="5 6" id="KW-0472">Membrane</keyword>
<evidence type="ECO:0000256" key="5">
    <source>
        <dbReference type="ARBA" id="ARBA00023136"/>
    </source>
</evidence>
<dbReference type="PANTHER" id="PTHR36506">
    <property type="entry name" value="PREFLAGELLIN PEPTIDASE"/>
    <property type="match status" value="1"/>
</dbReference>
<dbReference type="PANTHER" id="PTHR36506:SF1">
    <property type="entry name" value="PREFLAGELLIN PEPTIDASE"/>
    <property type="match status" value="1"/>
</dbReference>
<dbReference type="RefSeq" id="WP_406856160.1">
    <property type="nucleotide sequence ID" value="NZ_CP157484.1"/>
</dbReference>
<dbReference type="EMBL" id="CP157484">
    <property type="protein sequence ID" value="XBO39318.1"/>
    <property type="molecule type" value="Genomic_DNA"/>
</dbReference>
<keyword evidence="7" id="KW-0732">Signal</keyword>
<comment type="subcellular location">
    <subcellularLocation>
        <location evidence="1">Cell membrane</location>
        <topology evidence="1">Multi-pass membrane protein</topology>
    </subcellularLocation>
</comment>
<dbReference type="InterPro" id="IPR052218">
    <property type="entry name" value="Preflagellin_Peptidase"/>
</dbReference>
<accession>A0AAU7JGC9</accession>
<feature type="chain" id="PRO_5043761620" evidence="7">
    <location>
        <begin position="20"/>
        <end position="170"/>
    </location>
</feature>
<dbReference type="GO" id="GO:0004190">
    <property type="term" value="F:aspartic-type endopeptidase activity"/>
    <property type="evidence" value="ECO:0007669"/>
    <property type="project" value="UniProtKB-EC"/>
</dbReference>
<feature type="domain" description="Prepilin type IV endopeptidase peptidase" evidence="8">
    <location>
        <begin position="11"/>
        <end position="114"/>
    </location>
</feature>
<dbReference type="InterPro" id="IPR000045">
    <property type="entry name" value="Prepilin_IV_endopep_pep"/>
</dbReference>
<feature type="signal peptide" evidence="7">
    <location>
        <begin position="1"/>
        <end position="19"/>
    </location>
</feature>
<feature type="transmembrane region" description="Helical" evidence="6">
    <location>
        <begin position="99"/>
        <end position="120"/>
    </location>
</feature>
<keyword evidence="9" id="KW-0378">Hydrolase</keyword>
<name>A0AAU7JGC9_9HYPH</name>
<reference evidence="9" key="1">
    <citation type="submission" date="2024-05" db="EMBL/GenBank/DDBJ databases">
        <authorList>
            <person name="Kim S."/>
            <person name="Heo J."/>
            <person name="Choi H."/>
            <person name="Choi Y."/>
            <person name="Kwon S.-W."/>
            <person name="Kim Y."/>
        </authorList>
    </citation>
    <scope>NUCLEOTIDE SEQUENCE</scope>
    <source>
        <strain evidence="9">KACC 23698</strain>
    </source>
</reference>